<reference evidence="3 4" key="1">
    <citation type="journal article" date="2014" name="Proc. Natl. Acad. Sci. U.S.A.">
        <title>Functional characterization of flavobacteria rhodopsins reveals a unique class of light-driven chloride pump in bacteria.</title>
        <authorList>
            <person name="Yoshizawa S."/>
            <person name="Kumagai Y."/>
            <person name="Kim H."/>
            <person name="Ogura Y."/>
            <person name="Hayashi T."/>
            <person name="Iwasaki W."/>
            <person name="DeLong E.F."/>
            <person name="Kogure K."/>
        </authorList>
    </citation>
    <scope>NUCLEOTIDE SEQUENCE [LARGE SCALE GENOMIC DNA]</scope>
    <source>
        <strain evidence="3 4">S1-08</strain>
    </source>
</reference>
<gene>
    <name evidence="3" type="ORF">NMS_0850</name>
</gene>
<evidence type="ECO:0000313" key="3">
    <source>
        <dbReference type="EMBL" id="BAO54859.1"/>
    </source>
</evidence>
<dbReference type="Gene3D" id="3.40.50.150">
    <property type="entry name" value="Vaccinia Virus protein VP39"/>
    <property type="match status" value="1"/>
</dbReference>
<dbReference type="Proteomes" id="UP000031760">
    <property type="component" value="Chromosome"/>
</dbReference>
<feature type="domain" description="Methyltransferase type 11" evidence="2">
    <location>
        <begin position="31"/>
        <end position="116"/>
    </location>
</feature>
<organism evidence="3 4">
    <name type="scientific">Nonlabens marinus S1-08</name>
    <dbReference type="NCBI Taxonomy" id="1454201"/>
    <lineage>
        <taxon>Bacteria</taxon>
        <taxon>Pseudomonadati</taxon>
        <taxon>Bacteroidota</taxon>
        <taxon>Flavobacteriia</taxon>
        <taxon>Flavobacteriales</taxon>
        <taxon>Flavobacteriaceae</taxon>
        <taxon>Nonlabens</taxon>
    </lineage>
</organism>
<dbReference type="EMBL" id="AP014548">
    <property type="protein sequence ID" value="BAO54859.1"/>
    <property type="molecule type" value="Genomic_DNA"/>
</dbReference>
<dbReference type="SUPFAM" id="SSF53335">
    <property type="entry name" value="S-adenosyl-L-methionine-dependent methyltransferases"/>
    <property type="match status" value="1"/>
</dbReference>
<sequence>MGFFINPYFFIRRGLYKGIEKNANALSGTLLDFGCGSKPYRKLFNVNEYVGLDIKESGNHKTNKEVDVYYDGITIPFDSHVFDSIFSSEVFEHVFNLDEVMKEINRVCKMEGKLLITVPFVWDEHEIPYDFGRYTSYGIKHVLEKNGFEVLNLEKSTTFVQTIFQLWNSYLFQNVLSNKILKAIFTPILLPPFTLLGIILNVILPKNKDLYHNNIVLAQKVNDIS</sequence>
<dbReference type="Pfam" id="PF08241">
    <property type="entry name" value="Methyltransf_11"/>
    <property type="match status" value="1"/>
</dbReference>
<protein>
    <submittedName>
        <fullName evidence="3">Conserved domain protein</fullName>
    </submittedName>
</protein>
<proteinExistence type="predicted"/>
<evidence type="ECO:0000259" key="2">
    <source>
        <dbReference type="Pfam" id="PF08241"/>
    </source>
</evidence>
<dbReference type="GO" id="GO:0008757">
    <property type="term" value="F:S-adenosylmethionine-dependent methyltransferase activity"/>
    <property type="evidence" value="ECO:0007669"/>
    <property type="project" value="InterPro"/>
</dbReference>
<keyword evidence="1" id="KW-0472">Membrane</keyword>
<name>W8VP65_9FLAO</name>
<dbReference type="InterPro" id="IPR013216">
    <property type="entry name" value="Methyltransf_11"/>
</dbReference>
<dbReference type="AlphaFoldDB" id="W8VP65"/>
<feature type="transmembrane region" description="Helical" evidence="1">
    <location>
        <begin position="184"/>
        <end position="204"/>
    </location>
</feature>
<keyword evidence="1" id="KW-1133">Transmembrane helix</keyword>
<accession>W8VP65</accession>
<dbReference type="STRING" id="1454201.NMS_0850"/>
<dbReference type="KEGG" id="nmf:NMS_0850"/>
<keyword evidence="4" id="KW-1185">Reference proteome</keyword>
<dbReference type="InterPro" id="IPR029063">
    <property type="entry name" value="SAM-dependent_MTases_sf"/>
</dbReference>
<evidence type="ECO:0000313" key="4">
    <source>
        <dbReference type="Proteomes" id="UP000031760"/>
    </source>
</evidence>
<keyword evidence="1" id="KW-0812">Transmembrane</keyword>
<evidence type="ECO:0000256" key="1">
    <source>
        <dbReference type="SAM" id="Phobius"/>
    </source>
</evidence>
<dbReference type="HOGENOM" id="CLU_080435_0_0_10"/>